<evidence type="ECO:0000313" key="2">
    <source>
        <dbReference type="EMBL" id="MDI5832119.1"/>
    </source>
</evidence>
<keyword evidence="1" id="KW-0812">Transmembrane</keyword>
<evidence type="ECO:0000313" key="3">
    <source>
        <dbReference type="Proteomes" id="UP001159075"/>
    </source>
</evidence>
<protein>
    <submittedName>
        <fullName evidence="2">Uncharacterized protein</fullName>
    </submittedName>
</protein>
<name>A0ABT6UCB5_9GAMM</name>
<dbReference type="RefSeq" id="WP_037420051.1">
    <property type="nucleotide sequence ID" value="NZ_JAOTLW010000010.1"/>
</dbReference>
<reference evidence="2 3" key="1">
    <citation type="submission" date="2022-09" db="EMBL/GenBank/DDBJ databases">
        <title>The outer-membrane cytochrome OmcA is essential for infection of Shewanella oneidensis by a zebrafish-associated bacteriophage.</title>
        <authorList>
            <person name="Grenfell A.W."/>
            <person name="Intile P."/>
            <person name="Mcfarlane J."/>
            <person name="Leung D."/>
            <person name="Abdalla K."/>
            <person name="Wold M."/>
            <person name="Kees E."/>
            <person name="Gralnick J."/>
        </authorList>
    </citation>
    <scope>NUCLEOTIDE SEQUENCE [LARGE SCALE GENOMIC DNA]</scope>
    <source>
        <strain evidence="2 3">NF-5</strain>
    </source>
</reference>
<gene>
    <name evidence="2" type="ORF">ODY93_11115</name>
</gene>
<proteinExistence type="predicted"/>
<accession>A0ABT6UCB5</accession>
<feature type="transmembrane region" description="Helical" evidence="1">
    <location>
        <begin position="54"/>
        <end position="78"/>
    </location>
</feature>
<keyword evidence="1" id="KW-0472">Membrane</keyword>
<feature type="transmembrane region" description="Helical" evidence="1">
    <location>
        <begin position="99"/>
        <end position="119"/>
    </location>
</feature>
<keyword evidence="3" id="KW-1185">Reference proteome</keyword>
<feature type="transmembrane region" description="Helical" evidence="1">
    <location>
        <begin position="12"/>
        <end position="34"/>
    </location>
</feature>
<dbReference type="EMBL" id="JAOTLW010000010">
    <property type="protein sequence ID" value="MDI5832119.1"/>
    <property type="molecule type" value="Genomic_DNA"/>
</dbReference>
<evidence type="ECO:0000256" key="1">
    <source>
        <dbReference type="SAM" id="Phobius"/>
    </source>
</evidence>
<dbReference type="Proteomes" id="UP001159075">
    <property type="component" value="Unassembled WGS sequence"/>
</dbReference>
<organism evidence="2 3">
    <name type="scientific">Shewanella xiamenensis</name>
    <dbReference type="NCBI Taxonomy" id="332186"/>
    <lineage>
        <taxon>Bacteria</taxon>
        <taxon>Pseudomonadati</taxon>
        <taxon>Pseudomonadota</taxon>
        <taxon>Gammaproteobacteria</taxon>
        <taxon>Alteromonadales</taxon>
        <taxon>Shewanellaceae</taxon>
        <taxon>Shewanella</taxon>
    </lineage>
</organism>
<comment type="caution">
    <text evidence="2">The sequence shown here is derived from an EMBL/GenBank/DDBJ whole genome shotgun (WGS) entry which is preliminary data.</text>
</comment>
<sequence>MKKIMFLIGGRGVNYFLYFLLIIFMAIIGAKSFIRPIYLTVIDSNPITGKCDDLYLYIFSFGFCSFAFGLGGMTVSLVKLLTNWSKLGNPSLIAEIKEYIFMGSAVVIGALLVLLLLYFQ</sequence>
<keyword evidence="1" id="KW-1133">Transmembrane helix</keyword>